<evidence type="ECO:0000313" key="10">
    <source>
        <dbReference type="Proteomes" id="UP000179642"/>
    </source>
</evidence>
<dbReference type="Gene3D" id="3.30.70.20">
    <property type="match status" value="1"/>
</dbReference>
<keyword evidence="4 8" id="KW-0249">Electron transport</keyword>
<proteinExistence type="predicted"/>
<gene>
    <name evidence="9" type="ORF">BIV23_13690</name>
</gene>
<dbReference type="SUPFAM" id="SSF54862">
    <property type="entry name" value="4Fe-4S ferredoxins"/>
    <property type="match status" value="1"/>
</dbReference>
<evidence type="ECO:0000256" key="8">
    <source>
        <dbReference type="RuleBase" id="RU368020"/>
    </source>
</evidence>
<dbReference type="PRINTS" id="PR00352">
    <property type="entry name" value="3FE4SFRDOXIN"/>
</dbReference>
<dbReference type="InterPro" id="IPR001080">
    <property type="entry name" value="3Fe4S_ferredoxin"/>
</dbReference>
<evidence type="ECO:0000256" key="4">
    <source>
        <dbReference type="ARBA" id="ARBA00022982"/>
    </source>
</evidence>
<organism evidence="9 10">
    <name type="scientific">Streptomyces monashensis</name>
    <dbReference type="NCBI Taxonomy" id="1678012"/>
    <lineage>
        <taxon>Bacteria</taxon>
        <taxon>Bacillati</taxon>
        <taxon>Actinomycetota</taxon>
        <taxon>Actinomycetes</taxon>
        <taxon>Kitasatosporales</taxon>
        <taxon>Streptomycetaceae</taxon>
        <taxon>Streptomyces</taxon>
    </lineage>
</organism>
<dbReference type="GO" id="GO:0051538">
    <property type="term" value="F:3 iron, 4 sulfur cluster binding"/>
    <property type="evidence" value="ECO:0007669"/>
    <property type="project" value="UniProtKB-KW"/>
</dbReference>
<keyword evidence="5 8" id="KW-0408">Iron</keyword>
<name>A0A1S2QI65_9ACTN</name>
<keyword evidence="7" id="KW-0003">3Fe-4S</keyword>
<dbReference type="Proteomes" id="UP000179642">
    <property type="component" value="Unassembled WGS sequence"/>
</dbReference>
<protein>
    <recommendedName>
        <fullName evidence="8">Ferredoxin</fullName>
    </recommendedName>
</protein>
<dbReference type="OrthoDB" id="9803319at2"/>
<dbReference type="GO" id="GO:0009055">
    <property type="term" value="F:electron transfer activity"/>
    <property type="evidence" value="ECO:0007669"/>
    <property type="project" value="UniProtKB-UniRule"/>
</dbReference>
<keyword evidence="6 8" id="KW-0411">Iron-sulfur</keyword>
<dbReference type="Pfam" id="PF13459">
    <property type="entry name" value="Fer4_15"/>
    <property type="match status" value="1"/>
</dbReference>
<dbReference type="AlphaFoldDB" id="A0A1S2QI65"/>
<dbReference type="GO" id="GO:0005506">
    <property type="term" value="F:iron ion binding"/>
    <property type="evidence" value="ECO:0007669"/>
    <property type="project" value="UniProtKB-UniRule"/>
</dbReference>
<evidence type="ECO:0000256" key="7">
    <source>
        <dbReference type="ARBA" id="ARBA00023291"/>
    </source>
</evidence>
<evidence type="ECO:0000256" key="5">
    <source>
        <dbReference type="ARBA" id="ARBA00023004"/>
    </source>
</evidence>
<evidence type="ECO:0000256" key="1">
    <source>
        <dbReference type="ARBA" id="ARBA00001927"/>
    </source>
</evidence>
<evidence type="ECO:0000256" key="3">
    <source>
        <dbReference type="ARBA" id="ARBA00022723"/>
    </source>
</evidence>
<evidence type="ECO:0000256" key="6">
    <source>
        <dbReference type="ARBA" id="ARBA00023014"/>
    </source>
</evidence>
<evidence type="ECO:0000313" key="9">
    <source>
        <dbReference type="EMBL" id="OIK05311.1"/>
    </source>
</evidence>
<accession>A0A1S2QI65</accession>
<keyword evidence="2 8" id="KW-0813">Transport</keyword>
<comment type="cofactor">
    <cofactor evidence="1">
        <name>[3Fe-4S] cluster</name>
        <dbReference type="ChEBI" id="CHEBI:21137"/>
    </cofactor>
</comment>
<dbReference type="RefSeq" id="WP_071381086.1">
    <property type="nucleotide sequence ID" value="NZ_MLYO01000023.1"/>
</dbReference>
<sequence>MRVAVDRTRCCGAGMCALTQPHVFDQCAEDGTVVLLCAHPPQELWDSVEECVRLCPSQAISVDGNTE</sequence>
<comment type="caution">
    <text evidence="9">The sequence shown here is derived from an EMBL/GenBank/DDBJ whole genome shotgun (WGS) entry which is preliminary data.</text>
</comment>
<keyword evidence="10" id="KW-1185">Reference proteome</keyword>
<dbReference type="EMBL" id="MLYO01000023">
    <property type="protein sequence ID" value="OIK05311.1"/>
    <property type="molecule type" value="Genomic_DNA"/>
</dbReference>
<evidence type="ECO:0000256" key="2">
    <source>
        <dbReference type="ARBA" id="ARBA00022448"/>
    </source>
</evidence>
<dbReference type="InterPro" id="IPR051269">
    <property type="entry name" value="Fe-S_cluster_ET"/>
</dbReference>
<dbReference type="PANTHER" id="PTHR36923:SF3">
    <property type="entry name" value="FERREDOXIN"/>
    <property type="match status" value="1"/>
</dbReference>
<comment type="function">
    <text evidence="8">Ferredoxins are iron-sulfur proteins that transfer electrons in a wide variety of metabolic reactions.</text>
</comment>
<keyword evidence="3 8" id="KW-0479">Metal-binding</keyword>
<dbReference type="PANTHER" id="PTHR36923">
    <property type="entry name" value="FERREDOXIN"/>
    <property type="match status" value="1"/>
</dbReference>
<reference evidence="9 10" key="1">
    <citation type="submission" date="2016-10" db="EMBL/GenBank/DDBJ databases">
        <title>Genome sequence of Streptomyces sp. MUSC 1.</title>
        <authorList>
            <person name="Lee L.-H."/>
            <person name="Ser H.-L."/>
            <person name="Law J.W.-F."/>
        </authorList>
    </citation>
    <scope>NUCLEOTIDE SEQUENCE [LARGE SCALE GENOMIC DNA]</scope>
    <source>
        <strain evidence="9 10">MUSC 1</strain>
    </source>
</reference>